<evidence type="ECO:0000256" key="3">
    <source>
        <dbReference type="ARBA" id="ARBA00022989"/>
    </source>
</evidence>
<feature type="transmembrane region" description="Helical" evidence="5">
    <location>
        <begin position="6"/>
        <end position="25"/>
    </location>
</feature>
<dbReference type="InterPro" id="IPR023352">
    <property type="entry name" value="MAPEG-like_dom_sf"/>
</dbReference>
<gene>
    <name evidence="6" type="ORF">S01H1_37056</name>
</gene>
<dbReference type="EMBL" id="BARS01023259">
    <property type="protein sequence ID" value="GAG09485.1"/>
    <property type="molecule type" value="Genomic_DNA"/>
</dbReference>
<accession>X0UUU8</accession>
<keyword evidence="3 5" id="KW-1133">Transmembrane helix</keyword>
<feature type="transmembrane region" description="Helical" evidence="5">
    <location>
        <begin position="114"/>
        <end position="140"/>
    </location>
</feature>
<dbReference type="InterPro" id="IPR001129">
    <property type="entry name" value="Membr-assoc_MAPEG"/>
</dbReference>
<dbReference type="SUPFAM" id="SSF161084">
    <property type="entry name" value="MAPEG domain-like"/>
    <property type="match status" value="1"/>
</dbReference>
<proteinExistence type="predicted"/>
<evidence type="ECO:0008006" key="7">
    <source>
        <dbReference type="Google" id="ProtNLM"/>
    </source>
</evidence>
<keyword evidence="2 5" id="KW-0812">Transmembrane</keyword>
<reference evidence="6" key="1">
    <citation type="journal article" date="2014" name="Front. Microbiol.">
        <title>High frequency of phylogenetically diverse reductive dehalogenase-homologous genes in deep subseafloor sedimentary metagenomes.</title>
        <authorList>
            <person name="Kawai M."/>
            <person name="Futagami T."/>
            <person name="Toyoda A."/>
            <person name="Takaki Y."/>
            <person name="Nishi S."/>
            <person name="Hori S."/>
            <person name="Arai W."/>
            <person name="Tsubouchi T."/>
            <person name="Morono Y."/>
            <person name="Uchiyama I."/>
            <person name="Ito T."/>
            <person name="Fujiyama A."/>
            <person name="Inagaki F."/>
            <person name="Takami H."/>
        </authorList>
    </citation>
    <scope>NUCLEOTIDE SEQUENCE</scope>
    <source>
        <strain evidence="6">Expedition CK06-06</strain>
    </source>
</reference>
<organism evidence="6">
    <name type="scientific">marine sediment metagenome</name>
    <dbReference type="NCBI Taxonomy" id="412755"/>
    <lineage>
        <taxon>unclassified sequences</taxon>
        <taxon>metagenomes</taxon>
        <taxon>ecological metagenomes</taxon>
    </lineage>
</organism>
<sequence>MTMPLWVLLIFTVWTILVLLAGVGVHRWSLILSRKAELTYFRADRVEGPPFYHRAMRAHANCVENLPVYAALALIAAVISLDTLLLDRLALAVLAGRVCQTFTHMAFVETNITVAIRFVFFFVQLAAMLAMAYIIAVFALA</sequence>
<dbReference type="GO" id="GO:0016020">
    <property type="term" value="C:membrane"/>
    <property type="evidence" value="ECO:0007669"/>
    <property type="project" value="UniProtKB-SubCell"/>
</dbReference>
<evidence type="ECO:0000256" key="1">
    <source>
        <dbReference type="ARBA" id="ARBA00004370"/>
    </source>
</evidence>
<protein>
    <recommendedName>
        <fullName evidence="7">MAPEG family protein</fullName>
    </recommendedName>
</protein>
<keyword evidence="4 5" id="KW-0472">Membrane</keyword>
<comment type="subcellular location">
    <subcellularLocation>
        <location evidence="1">Membrane</location>
    </subcellularLocation>
</comment>
<name>X0UUU8_9ZZZZ</name>
<comment type="caution">
    <text evidence="6">The sequence shown here is derived from an EMBL/GenBank/DDBJ whole genome shotgun (WGS) entry which is preliminary data.</text>
</comment>
<dbReference type="AlphaFoldDB" id="X0UUU8"/>
<evidence type="ECO:0000256" key="4">
    <source>
        <dbReference type="ARBA" id="ARBA00023136"/>
    </source>
</evidence>
<evidence type="ECO:0000256" key="5">
    <source>
        <dbReference type="SAM" id="Phobius"/>
    </source>
</evidence>
<dbReference type="Pfam" id="PF01124">
    <property type="entry name" value="MAPEG"/>
    <property type="match status" value="1"/>
</dbReference>
<evidence type="ECO:0000313" key="6">
    <source>
        <dbReference type="EMBL" id="GAG09485.1"/>
    </source>
</evidence>
<dbReference type="Gene3D" id="1.20.120.550">
    <property type="entry name" value="Membrane associated eicosanoid/glutathione metabolism-like domain"/>
    <property type="match status" value="1"/>
</dbReference>
<evidence type="ECO:0000256" key="2">
    <source>
        <dbReference type="ARBA" id="ARBA00022692"/>
    </source>
</evidence>